<dbReference type="PROSITE" id="PS51892">
    <property type="entry name" value="SUBTILASE"/>
    <property type="match status" value="1"/>
</dbReference>
<gene>
    <name evidence="8" type="ORF">RGQ13_06210</name>
</gene>
<feature type="domain" description="Peptidase S8/S53" evidence="7">
    <location>
        <begin position="840"/>
        <end position="1101"/>
    </location>
</feature>
<feature type="compositionally biased region" description="Acidic residues" evidence="5">
    <location>
        <begin position="2119"/>
        <end position="2131"/>
    </location>
</feature>
<evidence type="ECO:0000256" key="6">
    <source>
        <dbReference type="SAM" id="SignalP"/>
    </source>
</evidence>
<protein>
    <submittedName>
        <fullName evidence="8">S8 family serine peptidase</fullName>
    </submittedName>
</protein>
<keyword evidence="6" id="KW-0732">Signal</keyword>
<dbReference type="InterPro" id="IPR015500">
    <property type="entry name" value="Peptidase_S8_subtilisin-rel"/>
</dbReference>
<accession>A0ABY9TXT0</accession>
<evidence type="ECO:0000313" key="8">
    <source>
        <dbReference type="EMBL" id="WNC73583.1"/>
    </source>
</evidence>
<feature type="region of interest" description="Disordered" evidence="5">
    <location>
        <begin position="759"/>
        <end position="783"/>
    </location>
</feature>
<dbReference type="InterPro" id="IPR036852">
    <property type="entry name" value="Peptidase_S8/S53_dom_sf"/>
</dbReference>
<feature type="chain" id="PRO_5047116917" evidence="6">
    <location>
        <begin position="22"/>
        <end position="2156"/>
    </location>
</feature>
<feature type="domain" description="Peptidase S8/S53" evidence="7">
    <location>
        <begin position="258"/>
        <end position="533"/>
    </location>
</feature>
<dbReference type="RefSeq" id="WP_348392695.1">
    <property type="nucleotide sequence ID" value="NZ_CP134145.1"/>
</dbReference>
<evidence type="ECO:0000256" key="3">
    <source>
        <dbReference type="ARBA" id="ARBA00022825"/>
    </source>
</evidence>
<evidence type="ECO:0000259" key="7">
    <source>
        <dbReference type="Pfam" id="PF00082"/>
    </source>
</evidence>
<dbReference type="Gene3D" id="3.40.50.200">
    <property type="entry name" value="Peptidase S8/S53 domain"/>
    <property type="match status" value="2"/>
</dbReference>
<reference evidence="9" key="1">
    <citation type="submission" date="2023-09" db="EMBL/GenBank/DDBJ databases">
        <authorList>
            <person name="Li S."/>
            <person name="Li X."/>
            <person name="Zhang C."/>
            <person name="Zhao Z."/>
        </authorList>
    </citation>
    <scope>NUCLEOTIDE SEQUENCE [LARGE SCALE GENOMIC DNA]</scope>
    <source>
        <strain evidence="9">SQ149</strain>
    </source>
</reference>
<evidence type="ECO:0000313" key="9">
    <source>
        <dbReference type="Proteomes" id="UP001258994"/>
    </source>
</evidence>
<dbReference type="Pfam" id="PF00082">
    <property type="entry name" value="Peptidase_S8"/>
    <property type="match status" value="2"/>
</dbReference>
<keyword evidence="9" id="KW-1185">Reference proteome</keyword>
<feature type="active site" description="Charge relay system" evidence="4">
    <location>
        <position position="1064"/>
    </location>
</feature>
<feature type="signal peptide" evidence="6">
    <location>
        <begin position="1"/>
        <end position="21"/>
    </location>
</feature>
<evidence type="ECO:0000256" key="2">
    <source>
        <dbReference type="ARBA" id="ARBA00022801"/>
    </source>
</evidence>
<evidence type="ECO:0000256" key="4">
    <source>
        <dbReference type="PROSITE-ProRule" id="PRU01240"/>
    </source>
</evidence>
<proteinExistence type="inferred from homology"/>
<dbReference type="InterPro" id="IPR023828">
    <property type="entry name" value="Peptidase_S8_Ser-AS"/>
</dbReference>
<dbReference type="InterPro" id="IPR045051">
    <property type="entry name" value="SBT"/>
</dbReference>
<dbReference type="Proteomes" id="UP001258994">
    <property type="component" value="Chromosome"/>
</dbReference>
<keyword evidence="3 4" id="KW-0720">Serine protease</keyword>
<feature type="compositionally biased region" description="Acidic residues" evidence="5">
    <location>
        <begin position="759"/>
        <end position="776"/>
    </location>
</feature>
<keyword evidence="2 4" id="KW-0378">Hydrolase</keyword>
<dbReference type="PRINTS" id="PR00723">
    <property type="entry name" value="SUBTILISIN"/>
</dbReference>
<dbReference type="SUPFAM" id="SSF52743">
    <property type="entry name" value="Subtilisin-like"/>
    <property type="match status" value="1"/>
</dbReference>
<feature type="active site" description="Charge relay system" evidence="4">
    <location>
        <position position="381"/>
    </location>
</feature>
<feature type="active site" description="Charge relay system" evidence="4">
    <location>
        <position position="267"/>
    </location>
</feature>
<feature type="region of interest" description="Disordered" evidence="5">
    <location>
        <begin position="2107"/>
        <end position="2133"/>
    </location>
</feature>
<name>A0ABY9TXT0_9GAMM</name>
<dbReference type="EMBL" id="CP134145">
    <property type="protein sequence ID" value="WNC73583.1"/>
    <property type="molecule type" value="Genomic_DNA"/>
</dbReference>
<evidence type="ECO:0000256" key="1">
    <source>
        <dbReference type="ARBA" id="ARBA00022670"/>
    </source>
</evidence>
<keyword evidence="1 4" id="KW-0645">Protease</keyword>
<sequence>MKIKQIAIAMFSTLYMGSAAAAAVTLPTVENTVALPNIQDSGLPANLKQQPAFETFELNGTSESKTAQVNRVNGLPTTQGVNQKFNQIVKFTPEDGIEGIQEYFVVLHDEPVAQYTGGIPGLPATHLRTVANEQHGSSINSSEAVEVNLKTLKSSSDYQHRVAKYEDYLTTKQQAFIQQANGFGFNIQANTQYGVAVNAFTTSITQDNAAELAELTSVKSIHRVTAHQIQTLVDAVNGVRGVHDIIGTQHYWDLGAKGEGIIVGVADTGINTDHPSFMDFGGGKFYTDDSGITWETADPYDHINPWGDGNYVGDCLTYGFEHMCNDKLIGVRSYERLTNQYKERALIDHVMDQHELEYGDLYMQDRTYYAVPPVGEDHAGHGSHTAGTAAGNAIKNVMHLNREINGPGLPASRGPIGDVSGIAPRANVIAYQVCISANANSGYAGCLADVMVLALEDAIKDGVDVLNWSLGGNPYDSWEHPIGQAFLSARESGMHIAVAAGNSGYQGTVKHAAPWILTVGATQTNRREMAVNSEEMKSGADIIASIDDIPFDISLTKRWYNISGEHENGKAILAEFMGACVNDDCSEGLVCKQGYELLEDDLCYLECTDDEFRDPDTKQCDSFGNVDIGDQHNPANCLIGTEWVGQDEVSSGQDWGCLDINRDVPTNYTTRESICLSDDDAVFPSLTDEGSPYRQYSSQRFYCPEIDVDDAHPNYRGRLGGSKGIVCAYGVETYMETEFSNGLVWNNKQSIIYHDGDTCEDSEEENCVPEDRDGDGENSTIDQPTIGQCRVRAPADRDYENYERYENSTGPVSEIQGFGVISSRPIVTNYKVDAPLTALTQSQQSASVQANAVGKTPEMRVFEGDKYCENLSEWRNPANPVAEAYDFDDAVVFCARGNGDNISLKAKSDNVIAAAKETALLKKRNEDDYQASVVLYNDYLLYNSMYRFPSKIPYVHVNRDSWVDDFAPFFKGNADAGSLNDLMRDRRITLHSEYFDIERIEEDDDRIDNVLANFTSKGPHYYFKDLMPVQVMAPGVHVFAAWSDNTLLDKGWNSADFGFSNGTSMAAPVVTGSMAIFKQLRPNWTEHERESALTMTASEVAYRTIYIDEDQYDENNPDHSRSVLLQAKLDENGELIYDEDNNIVMEEVVMYLAKINVSSWHVGTGLIDLKAATNTGLVLDETLANMKAANPNAGGDARQLNMPYLFDGSCPETCTWLRTFTAKRAGSWKVEIDKLESAVQIEASLDSFDVEAGDKVTIMFTAKIDRSISKAQYDSIINGVGYTGGEVRLIATDSTIPELRIPVGVSLDVDRLPALVRAQASADVGKFPIDLSMPAMATDTMITKLYHQDNVSYINSDSNGELATSSFGEIELQTSPGLGQTWIGRVELALDETKLNFDYKSAHNNKSAKLIWVDVPEGTKMLGIDTLRKVSTNAATTPELNRLSGTLMMVVGRDIVEPGIVNGTHEITCASFAQNLDNFCYVIDPQPGKYWILMQNVNDLAPRESTWIRDTFDYAVSIVSEDMSTNMLLQAPTEVNPAQGVLQMDLTYSLPMKSDHASYAVAEIYSNEHATAADMGTVPIRLYRKEQPVSLNFHRTKQLDSDDGHIFAGPGSYVKVNLNVAENLSGYDRPVSVKLDLPEGVSYVRNAISGDPRFVTGYSETEDAAGLELNLYQPNTHRLGKGYVMTTNINPEDPNNANHPYVIDGSHNYNPQCRTPGVGPYTDGTHSNGGYLDIVKLNPGFARTMKDEDTYVDLEQLFYFDSRGYDISLYDGPRRHTEFKMSPKGFISAGMGIDRDPLGFGPGLWPQNEIFMAPMWRKGLKYNQTVKKKDLIIGENVNSVEGMTMALFADGIEYKVLVEWDNAFTQNADVRYNDSMDFQAWFDLEHSYRPGAYEIMYAYDNLNMLPADDGFNRNDTVGLQGLESDVHFFGLIKAPRREFFAYNNLEEVLFDDLVICYDYYGPDYSASDFTFWLRIDEQSAGQDLELSLKHTVDSVHKEETYIISVPSQITIADFNNIVVQQGSEIKVPVFYADSNLTANTVAAFSDNLNVYVDGNESGALLTINAECSFRGDTTVSVEVADMNNENDIVIKDINVHVVAKANYDGNSCSTTKDEKSTDSDELVEEQGESDDSSGGSFGFLMMLAIVAGFRFRKVNG</sequence>
<dbReference type="PROSITE" id="PS00138">
    <property type="entry name" value="SUBTILASE_SER"/>
    <property type="match status" value="1"/>
</dbReference>
<comment type="similarity">
    <text evidence="4">Belongs to the peptidase S8 family.</text>
</comment>
<evidence type="ECO:0000256" key="5">
    <source>
        <dbReference type="SAM" id="MobiDB-lite"/>
    </source>
</evidence>
<organism evidence="8 9">
    <name type="scientific">Thalassotalea psychrophila</name>
    <dbReference type="NCBI Taxonomy" id="3065647"/>
    <lineage>
        <taxon>Bacteria</taxon>
        <taxon>Pseudomonadati</taxon>
        <taxon>Pseudomonadota</taxon>
        <taxon>Gammaproteobacteria</taxon>
        <taxon>Alteromonadales</taxon>
        <taxon>Colwelliaceae</taxon>
        <taxon>Thalassotalea</taxon>
    </lineage>
</organism>
<dbReference type="PANTHER" id="PTHR10795">
    <property type="entry name" value="PROPROTEIN CONVERTASE SUBTILISIN/KEXIN"/>
    <property type="match status" value="1"/>
</dbReference>
<dbReference type="InterPro" id="IPR000209">
    <property type="entry name" value="Peptidase_S8/S53_dom"/>
</dbReference>